<accession>A0ABV4Y3T5</accession>
<evidence type="ECO:0000313" key="1">
    <source>
        <dbReference type="EMBL" id="MFB2898370.1"/>
    </source>
</evidence>
<organism evidence="1 2">
    <name type="scientific">Floridaenema flaviceps BLCC-F50</name>
    <dbReference type="NCBI Taxonomy" id="3153642"/>
    <lineage>
        <taxon>Bacteria</taxon>
        <taxon>Bacillati</taxon>
        <taxon>Cyanobacteriota</taxon>
        <taxon>Cyanophyceae</taxon>
        <taxon>Oscillatoriophycideae</taxon>
        <taxon>Aerosakkonematales</taxon>
        <taxon>Aerosakkonemataceae</taxon>
        <taxon>Floridanema</taxon>
        <taxon>Floridanema flaviceps</taxon>
    </lineage>
</organism>
<dbReference type="RefSeq" id="WP_413267971.1">
    <property type="nucleotide sequence ID" value="NZ_JBHFNR010000287.1"/>
</dbReference>
<reference evidence="1 2" key="1">
    <citation type="submission" date="2024-09" db="EMBL/GenBank/DDBJ databases">
        <title>Floridaenema gen nov. (Aerosakkonemataceae, Aerosakkonematales ord. nov., Cyanobacteria) from benthic tropical and subtropical fresh waters, with the description of four new species.</title>
        <authorList>
            <person name="Moretto J.A."/>
            <person name="Berthold D.E."/>
            <person name="Lefler F.W."/>
            <person name="Huang I.-S."/>
            <person name="Laughinghouse H. IV."/>
        </authorList>
    </citation>
    <scope>NUCLEOTIDE SEQUENCE [LARGE SCALE GENOMIC DNA]</scope>
    <source>
        <strain evidence="1 2">BLCC-F50</strain>
    </source>
</reference>
<evidence type="ECO:0000313" key="2">
    <source>
        <dbReference type="Proteomes" id="UP001576784"/>
    </source>
</evidence>
<name>A0ABV4Y3T5_9CYAN</name>
<keyword evidence="2" id="KW-1185">Reference proteome</keyword>
<dbReference type="EMBL" id="JBHFNR010000287">
    <property type="protein sequence ID" value="MFB2898370.1"/>
    <property type="molecule type" value="Genomic_DNA"/>
</dbReference>
<comment type="caution">
    <text evidence="1">The sequence shown here is derived from an EMBL/GenBank/DDBJ whole genome shotgun (WGS) entry which is preliminary data.</text>
</comment>
<dbReference type="Proteomes" id="UP001576784">
    <property type="component" value="Unassembled WGS sequence"/>
</dbReference>
<gene>
    <name evidence="1" type="ORF">ACE1CI_36095</name>
</gene>
<protein>
    <submittedName>
        <fullName evidence="1">RAMP superfamily protein</fullName>
    </submittedName>
</protein>
<proteinExistence type="predicted"/>
<sequence>MVNIKNAANLVPLMFQAQVKGRSQLQYIDSNKAPEEQDSYKWAEQWTEKAYPQPPEFGEKTSTNTYQIQWRFVTNGGQFEGIIFPALGAFGLPFYPGSSMKGAFCQACTEEQKKRYRLTKNGDEPSLLRFHGGYPIDDWKQNLVDIVHPQQKWQVKTSDTNQKPSGETGFALISLDRPAIEFGISSLLPETDWQEIWQIWEKALGYGIGCRTSSGYGMPKARLNEQGKVDSPIPVQGEVLYKVYLKGQGQAPTSIDKTPEFRPNIFRGSLRGHGLRIFGGLTNSETAEKLVENLFGGVEDGGTQGLLTCVFQESNLQINRFSDGYDEPIYNVEGELRWLLMPPRKLDETKKEVLQNLLRSLMQFAMLFGGFGKSWRRSDHRLFYQDYYQGDRAKPLIGCHWSYDKKSWRNGAKIFNLNRVAPFIDELRDLATQWMRLHNLEPDPNRYSKWREVWHPKNVQVWGRLAEGKDSEAIQWLHEPYQKANRQFKEVERSIKQSSVTGQISQVGRLWHRMYPVVKLVEDPNNPGKKIPKLTPNYLELLTIFPDDSPECQDFLDFLKTNPEGFRQLWPVS</sequence>